<protein>
    <submittedName>
        <fullName evidence="2">Uncharacterized protein</fullName>
    </submittedName>
</protein>
<feature type="region of interest" description="Disordered" evidence="1">
    <location>
        <begin position="1"/>
        <end position="31"/>
    </location>
</feature>
<name>A0A812LXR6_9DINO</name>
<dbReference type="EMBL" id="CAJNDS010001313">
    <property type="protein sequence ID" value="CAE7254940.1"/>
    <property type="molecule type" value="Genomic_DNA"/>
</dbReference>
<gene>
    <name evidence="2" type="ORF">SNAT2548_LOCUS12933</name>
</gene>
<evidence type="ECO:0000256" key="1">
    <source>
        <dbReference type="SAM" id="MobiDB-lite"/>
    </source>
</evidence>
<sequence length="207" mass="23042">MPPGPAHAGYPDWAWAGKTKPHRQRTTANSQKKPMLPMLMHHVGGLETAAVAQVDPLPGLVHGARGIHERNISAEHPVRNQILILEWASLATSFCLKVAQFDMAYMCGQCKEIIRKTSTMELWKRQVSPRVSTGLTSMYWSLDFRAPLLCTLNAVTSRVMSQDPLVIVMGLANFVVFAAGTELQHDPEAVQEERRTLIKLARIYACI</sequence>
<keyword evidence="3" id="KW-1185">Reference proteome</keyword>
<evidence type="ECO:0000313" key="3">
    <source>
        <dbReference type="Proteomes" id="UP000604046"/>
    </source>
</evidence>
<reference evidence="2" key="1">
    <citation type="submission" date="2021-02" db="EMBL/GenBank/DDBJ databases">
        <authorList>
            <person name="Dougan E. K."/>
            <person name="Rhodes N."/>
            <person name="Thang M."/>
            <person name="Chan C."/>
        </authorList>
    </citation>
    <scope>NUCLEOTIDE SEQUENCE</scope>
</reference>
<organism evidence="2 3">
    <name type="scientific">Symbiodinium natans</name>
    <dbReference type="NCBI Taxonomy" id="878477"/>
    <lineage>
        <taxon>Eukaryota</taxon>
        <taxon>Sar</taxon>
        <taxon>Alveolata</taxon>
        <taxon>Dinophyceae</taxon>
        <taxon>Suessiales</taxon>
        <taxon>Symbiodiniaceae</taxon>
        <taxon>Symbiodinium</taxon>
    </lineage>
</organism>
<evidence type="ECO:0000313" key="2">
    <source>
        <dbReference type="EMBL" id="CAE7254940.1"/>
    </source>
</evidence>
<proteinExistence type="predicted"/>
<dbReference type="AlphaFoldDB" id="A0A812LXR6"/>
<comment type="caution">
    <text evidence="2">The sequence shown here is derived from an EMBL/GenBank/DDBJ whole genome shotgun (WGS) entry which is preliminary data.</text>
</comment>
<accession>A0A812LXR6</accession>
<dbReference type="Proteomes" id="UP000604046">
    <property type="component" value="Unassembled WGS sequence"/>
</dbReference>